<evidence type="ECO:0000256" key="5">
    <source>
        <dbReference type="ARBA" id="ARBA00022842"/>
    </source>
</evidence>
<dbReference type="PANTHER" id="PTHR13620:SF109">
    <property type="entry name" value="3'-5' EXONUCLEASE"/>
    <property type="match status" value="1"/>
</dbReference>
<dbReference type="GO" id="GO:0006139">
    <property type="term" value="P:nucleobase-containing compound metabolic process"/>
    <property type="evidence" value="ECO:0007669"/>
    <property type="project" value="InterPro"/>
</dbReference>
<dbReference type="GO" id="GO:0046872">
    <property type="term" value="F:metal ion binding"/>
    <property type="evidence" value="ECO:0007669"/>
    <property type="project" value="UniProtKB-KW"/>
</dbReference>
<protein>
    <recommendedName>
        <fullName evidence="6">3'-5' exonuclease</fullName>
    </recommendedName>
    <alternativeName>
        <fullName evidence="7">Werner Syndrome-like exonuclease</fullName>
    </alternativeName>
</protein>
<evidence type="ECO:0000259" key="9">
    <source>
        <dbReference type="Pfam" id="PF01612"/>
    </source>
</evidence>
<dbReference type="Gene3D" id="3.30.420.10">
    <property type="entry name" value="Ribonuclease H-like superfamily/Ribonuclease H"/>
    <property type="match status" value="1"/>
</dbReference>
<evidence type="ECO:0000256" key="8">
    <source>
        <dbReference type="SAM" id="MobiDB-lite"/>
    </source>
</evidence>
<keyword evidence="1" id="KW-0540">Nuclease</keyword>
<gene>
    <name evidence="10" type="ORF">METZ01_LOCUS218423</name>
</gene>
<evidence type="ECO:0000313" key="10">
    <source>
        <dbReference type="EMBL" id="SVB65569.1"/>
    </source>
</evidence>
<dbReference type="GO" id="GO:0008408">
    <property type="term" value="F:3'-5' exonuclease activity"/>
    <property type="evidence" value="ECO:0007669"/>
    <property type="project" value="InterPro"/>
</dbReference>
<dbReference type="SUPFAM" id="SSF53098">
    <property type="entry name" value="Ribonuclease H-like"/>
    <property type="match status" value="1"/>
</dbReference>
<keyword evidence="5" id="KW-0460">Magnesium</keyword>
<organism evidence="10">
    <name type="scientific">marine metagenome</name>
    <dbReference type="NCBI Taxonomy" id="408172"/>
    <lineage>
        <taxon>unclassified sequences</taxon>
        <taxon>metagenomes</taxon>
        <taxon>ecological metagenomes</taxon>
    </lineage>
</organism>
<sequence length="208" mass="23492">MHRQDLQTNSDSTETESFNQSNLNSGEIINSEIDQRFPERLSKEHINTLPILSFEGKIHLITESKDVSEAIKILRQESVLGFDTETRPTFKKGDQYSVSLLQLSTREEAFLFRLNYLGLPEELASLLADPDILKVGVAILDDIRALQKLRKFDAEGFVELSNIGSDLGIVTCGLRNLAAIFFGVRISKKEQLTNWERPDLNSSQCLYA</sequence>
<dbReference type="GO" id="GO:0003676">
    <property type="term" value="F:nucleic acid binding"/>
    <property type="evidence" value="ECO:0007669"/>
    <property type="project" value="InterPro"/>
</dbReference>
<keyword evidence="3" id="KW-0378">Hydrolase</keyword>
<accession>A0A382FSD2</accession>
<dbReference type="PANTHER" id="PTHR13620">
    <property type="entry name" value="3-5 EXONUCLEASE"/>
    <property type="match status" value="1"/>
</dbReference>
<reference evidence="10" key="1">
    <citation type="submission" date="2018-05" db="EMBL/GenBank/DDBJ databases">
        <authorList>
            <person name="Lanie J.A."/>
            <person name="Ng W.-L."/>
            <person name="Kazmierczak K.M."/>
            <person name="Andrzejewski T.M."/>
            <person name="Davidsen T.M."/>
            <person name="Wayne K.J."/>
            <person name="Tettelin H."/>
            <person name="Glass J.I."/>
            <person name="Rusch D."/>
            <person name="Podicherti R."/>
            <person name="Tsui H.-C.T."/>
            <person name="Winkler M.E."/>
        </authorList>
    </citation>
    <scope>NUCLEOTIDE SEQUENCE</scope>
</reference>
<evidence type="ECO:0000256" key="6">
    <source>
        <dbReference type="ARBA" id="ARBA00040531"/>
    </source>
</evidence>
<feature type="domain" description="3'-5' exonuclease" evidence="9">
    <location>
        <begin position="59"/>
        <end position="208"/>
    </location>
</feature>
<dbReference type="Pfam" id="PF01612">
    <property type="entry name" value="DNA_pol_A_exo1"/>
    <property type="match status" value="1"/>
</dbReference>
<evidence type="ECO:0000256" key="1">
    <source>
        <dbReference type="ARBA" id="ARBA00022722"/>
    </source>
</evidence>
<dbReference type="AlphaFoldDB" id="A0A382FSD2"/>
<keyword evidence="4" id="KW-0269">Exonuclease</keyword>
<evidence type="ECO:0000256" key="7">
    <source>
        <dbReference type="ARBA" id="ARBA00042761"/>
    </source>
</evidence>
<proteinExistence type="predicted"/>
<evidence type="ECO:0000256" key="2">
    <source>
        <dbReference type="ARBA" id="ARBA00022723"/>
    </source>
</evidence>
<dbReference type="InterPro" id="IPR002562">
    <property type="entry name" value="3'-5'_exonuclease_dom"/>
</dbReference>
<dbReference type="InterPro" id="IPR051132">
    <property type="entry name" value="3-5_Exonuclease_domain"/>
</dbReference>
<evidence type="ECO:0000256" key="3">
    <source>
        <dbReference type="ARBA" id="ARBA00022801"/>
    </source>
</evidence>
<name>A0A382FSD2_9ZZZZ</name>
<evidence type="ECO:0000256" key="4">
    <source>
        <dbReference type="ARBA" id="ARBA00022839"/>
    </source>
</evidence>
<dbReference type="InterPro" id="IPR036397">
    <property type="entry name" value="RNaseH_sf"/>
</dbReference>
<dbReference type="InterPro" id="IPR012337">
    <property type="entry name" value="RNaseH-like_sf"/>
</dbReference>
<dbReference type="CDD" id="cd06141">
    <property type="entry name" value="WRN_exo"/>
    <property type="match status" value="1"/>
</dbReference>
<dbReference type="EMBL" id="UINC01051424">
    <property type="protein sequence ID" value="SVB65569.1"/>
    <property type="molecule type" value="Genomic_DNA"/>
</dbReference>
<feature type="region of interest" description="Disordered" evidence="8">
    <location>
        <begin position="1"/>
        <end position="24"/>
    </location>
</feature>
<keyword evidence="2" id="KW-0479">Metal-binding</keyword>
<feature type="non-terminal residue" evidence="10">
    <location>
        <position position="208"/>
    </location>
</feature>